<reference evidence="2 3" key="1">
    <citation type="submission" date="2020-02" db="EMBL/GenBank/DDBJ databases">
        <authorList>
            <person name="Ferguson B K."/>
        </authorList>
    </citation>
    <scope>NUCLEOTIDE SEQUENCE [LARGE SCALE GENOMIC DNA]</scope>
</reference>
<dbReference type="PANTHER" id="PTHR47510:SF3">
    <property type="entry name" value="ENDO_EXONUCLEASE_PHOSPHATASE DOMAIN-CONTAINING PROTEIN"/>
    <property type="match status" value="1"/>
</dbReference>
<dbReference type="Gene3D" id="3.60.10.10">
    <property type="entry name" value="Endonuclease/exonuclease/phosphatase"/>
    <property type="match status" value="1"/>
</dbReference>
<dbReference type="InterPro" id="IPR000477">
    <property type="entry name" value="RT_dom"/>
</dbReference>
<sequence length="764" mass="86238">MQGLKVKLNEIDAFLCDRRDLGILGVTEHWCRDGELALYSPHDLYLASSFCRVAKRGGGSCIFLRNKLVAKELRKLVDLSVESVCEISAVELESPRVIICCIYRPPDQSNFDVFFQRLEELINDVLKYNKMVVIMGDLNVHFEATHNAVYTHQRRLIEDLISSFGLHLSHNEITRRPYFGQTGEPSSLDVFLTNFERQWYDSFVSDTGFSDHQGVELRLFHEVQSPSPSTITFRKSKDGNIAQLRFCLSSQTWFSVYGEADVGGATNEFLRIFLWALNLACPWVKKRAATGNNSSRVPFDEVLVQLRDDYVFFRELALSTGDEEFSQRARECRGRYRHAVQSFKRKCNDEKILTATNKSRASWDVVAAELNSRSKNSVDMSGFDSEGFSRSFSEVFNRRLPSDATEQFYACLSSAPSSRGGFSLRPVSVEEVYSAICSLKSSKSADYFGISSWLVKRVADLVVEPLSFIINWCFESGCFPDCLKISEITPIPKKGDRASYDGFRPISKLPIFAKIMEKLVLSQLMDFIEGGEVLHPRQYGFRKKRSTASAACSVILDVLQSLEDRETTSIELYDLSKAFDLVPFNLLLAKLAYYGFDSCALAFFTNYLHGWKQVVNFNGRRSSEEDIPCGIKQGSGLGPCLFIIYINDLPFHAQHVSSFSLFADDITAVVRGSSFELQRENAVHIKSLVEGWCSVNALIINSDKTQTVNFLLNGPLSQSATLLGLEIDNRLSWAKHIDSLAAKLSSCNFMIRRLRGCVSEDVLR</sequence>
<dbReference type="EMBL" id="CADCXU010006411">
    <property type="protein sequence ID" value="CAA9997973.1"/>
    <property type="molecule type" value="Genomic_DNA"/>
</dbReference>
<dbReference type="InterPro" id="IPR043502">
    <property type="entry name" value="DNA/RNA_pol_sf"/>
</dbReference>
<evidence type="ECO:0000313" key="3">
    <source>
        <dbReference type="Proteomes" id="UP000479000"/>
    </source>
</evidence>
<protein>
    <recommendedName>
        <fullName evidence="1">Reverse transcriptase domain-containing protein</fullName>
    </recommendedName>
</protein>
<name>A0A6H5G720_9HEMI</name>
<dbReference type="CDD" id="cd01650">
    <property type="entry name" value="RT_nLTR_like"/>
    <property type="match status" value="1"/>
</dbReference>
<feature type="domain" description="Reverse transcriptase" evidence="1">
    <location>
        <begin position="472"/>
        <end position="727"/>
    </location>
</feature>
<dbReference type="Pfam" id="PF00078">
    <property type="entry name" value="RVT_1"/>
    <property type="match status" value="1"/>
</dbReference>
<dbReference type="InterPro" id="IPR005135">
    <property type="entry name" value="Endo/exonuclease/phosphatase"/>
</dbReference>
<gene>
    <name evidence="2" type="ORF">NTEN_LOCUS4267</name>
</gene>
<dbReference type="GO" id="GO:0071897">
    <property type="term" value="P:DNA biosynthetic process"/>
    <property type="evidence" value="ECO:0007669"/>
    <property type="project" value="UniProtKB-ARBA"/>
</dbReference>
<dbReference type="SUPFAM" id="SSF56219">
    <property type="entry name" value="DNase I-like"/>
    <property type="match status" value="1"/>
</dbReference>
<dbReference type="PANTHER" id="PTHR47510">
    <property type="entry name" value="REVERSE TRANSCRIPTASE DOMAIN-CONTAINING PROTEIN"/>
    <property type="match status" value="1"/>
</dbReference>
<accession>A0A6H5G720</accession>
<dbReference type="AlphaFoldDB" id="A0A6H5G720"/>
<evidence type="ECO:0000313" key="2">
    <source>
        <dbReference type="EMBL" id="CAA9997973.1"/>
    </source>
</evidence>
<proteinExistence type="predicted"/>
<dbReference type="PROSITE" id="PS50878">
    <property type="entry name" value="RT_POL"/>
    <property type="match status" value="1"/>
</dbReference>
<dbReference type="Proteomes" id="UP000479000">
    <property type="component" value="Unassembled WGS sequence"/>
</dbReference>
<dbReference type="GO" id="GO:0003824">
    <property type="term" value="F:catalytic activity"/>
    <property type="evidence" value="ECO:0007669"/>
    <property type="project" value="InterPro"/>
</dbReference>
<dbReference type="OrthoDB" id="6630711at2759"/>
<dbReference type="Pfam" id="PF14529">
    <property type="entry name" value="Exo_endo_phos_2"/>
    <property type="match status" value="1"/>
</dbReference>
<evidence type="ECO:0000259" key="1">
    <source>
        <dbReference type="PROSITE" id="PS50878"/>
    </source>
</evidence>
<organism evidence="2 3">
    <name type="scientific">Nesidiocoris tenuis</name>
    <dbReference type="NCBI Taxonomy" id="355587"/>
    <lineage>
        <taxon>Eukaryota</taxon>
        <taxon>Metazoa</taxon>
        <taxon>Ecdysozoa</taxon>
        <taxon>Arthropoda</taxon>
        <taxon>Hexapoda</taxon>
        <taxon>Insecta</taxon>
        <taxon>Pterygota</taxon>
        <taxon>Neoptera</taxon>
        <taxon>Paraneoptera</taxon>
        <taxon>Hemiptera</taxon>
        <taxon>Heteroptera</taxon>
        <taxon>Panheteroptera</taxon>
        <taxon>Cimicomorpha</taxon>
        <taxon>Miridae</taxon>
        <taxon>Dicyphina</taxon>
        <taxon>Nesidiocoris</taxon>
    </lineage>
</organism>
<keyword evidence="3" id="KW-1185">Reference proteome</keyword>
<feature type="non-terminal residue" evidence="2">
    <location>
        <position position="764"/>
    </location>
</feature>
<dbReference type="InterPro" id="IPR036691">
    <property type="entry name" value="Endo/exonu/phosph_ase_sf"/>
</dbReference>
<dbReference type="SUPFAM" id="SSF56672">
    <property type="entry name" value="DNA/RNA polymerases"/>
    <property type="match status" value="1"/>
</dbReference>